<keyword evidence="1" id="KW-0812">Transmembrane</keyword>
<dbReference type="EMBL" id="HBUF01597100">
    <property type="protein sequence ID" value="CAG6775061.1"/>
    <property type="molecule type" value="Transcribed_RNA"/>
</dbReference>
<evidence type="ECO:0000256" key="1">
    <source>
        <dbReference type="SAM" id="Phobius"/>
    </source>
</evidence>
<evidence type="ECO:0000313" key="2">
    <source>
        <dbReference type="EMBL" id="CAG6775064.1"/>
    </source>
</evidence>
<dbReference type="AlphaFoldDB" id="A0A8D9F3K0"/>
<keyword evidence="1" id="KW-1133">Transmembrane helix</keyword>
<keyword evidence="1" id="KW-0472">Membrane</keyword>
<dbReference type="EMBL" id="HBUF01597103">
    <property type="protein sequence ID" value="CAG6775069.1"/>
    <property type="molecule type" value="Transcribed_RNA"/>
</dbReference>
<protein>
    <submittedName>
        <fullName evidence="2">Uncharacterized protein</fullName>
    </submittedName>
</protein>
<organism evidence="2">
    <name type="scientific">Cacopsylla melanoneura</name>
    <dbReference type="NCBI Taxonomy" id="428564"/>
    <lineage>
        <taxon>Eukaryota</taxon>
        <taxon>Metazoa</taxon>
        <taxon>Ecdysozoa</taxon>
        <taxon>Arthropoda</taxon>
        <taxon>Hexapoda</taxon>
        <taxon>Insecta</taxon>
        <taxon>Pterygota</taxon>
        <taxon>Neoptera</taxon>
        <taxon>Paraneoptera</taxon>
        <taxon>Hemiptera</taxon>
        <taxon>Sternorrhyncha</taxon>
        <taxon>Psylloidea</taxon>
        <taxon>Psyllidae</taxon>
        <taxon>Psyllinae</taxon>
        <taxon>Cacopsylla</taxon>
    </lineage>
</organism>
<feature type="transmembrane region" description="Helical" evidence="1">
    <location>
        <begin position="60"/>
        <end position="86"/>
    </location>
</feature>
<proteinExistence type="predicted"/>
<dbReference type="EMBL" id="HBUF01597101">
    <property type="protein sequence ID" value="CAG6775064.1"/>
    <property type="molecule type" value="Transcribed_RNA"/>
</dbReference>
<name>A0A8D9F3K0_9HEMI</name>
<sequence length="120" mass="13321">MRFFNVRSRTVLTDWGSIVIRPTASLTAATVTSQTTAVATVTTTSPVGGCSVFTSTGRSIMFNILVFSITRIYFFRIFLIIGRMLYNNISSIRIFLNIGRGLNNIFDTTVVLISTILYCC</sequence>
<accession>A0A8D9F3K0</accession>
<reference evidence="2" key="1">
    <citation type="submission" date="2021-05" db="EMBL/GenBank/DDBJ databases">
        <authorList>
            <person name="Alioto T."/>
            <person name="Alioto T."/>
            <person name="Gomez Garrido J."/>
        </authorList>
    </citation>
    <scope>NUCLEOTIDE SEQUENCE</scope>
</reference>